<feature type="region of interest" description="Disordered" evidence="1">
    <location>
        <begin position="307"/>
        <end position="331"/>
    </location>
</feature>
<sequence>MAAVRSAIRDQPDAFKGLEKEWFLRAVQELDAEKKWTSREYLRDTLVVMWVVSKCEELELAVVTKYRNVTASLAWTLGKKIFRCVVDSYVRFKALIEKESKEVTERKASMEGEKNLREEREAYGMEVAPPRRSENVSKALREDARALLNMQEKRHVTKSEEKQRDMGNAASSSSSPSTKLLTPPGMTEFPKANPQRTVCSNRPAGQKMTTQVRIRFESNDSVAEHIYEMLCQEAEKQKFGIWIDFEKVAAWTEQYAGRHIDEYDSTAALLDGYLAWERDTAGIRTGMRGLGRWGLYKLAFAALSEEVSSSRAEKEAEREDEWDDCVESVEA</sequence>
<reference evidence="2" key="1">
    <citation type="submission" date="2021-02" db="EMBL/GenBank/DDBJ databases">
        <title>Genome sequence Cadophora malorum strain M34.</title>
        <authorList>
            <person name="Stefanovic E."/>
            <person name="Vu D."/>
            <person name="Scully C."/>
            <person name="Dijksterhuis J."/>
            <person name="Roader J."/>
            <person name="Houbraken J."/>
        </authorList>
    </citation>
    <scope>NUCLEOTIDE SEQUENCE</scope>
    <source>
        <strain evidence="2">M34</strain>
    </source>
</reference>
<feature type="region of interest" description="Disordered" evidence="1">
    <location>
        <begin position="149"/>
        <end position="206"/>
    </location>
</feature>
<protein>
    <submittedName>
        <fullName evidence="2">Uncharacterized protein</fullName>
    </submittedName>
</protein>
<accession>A0A8H7T2G6</accession>
<gene>
    <name evidence="2" type="ORF">IFR04_015621</name>
</gene>
<dbReference type="Proteomes" id="UP000664132">
    <property type="component" value="Unassembled WGS sequence"/>
</dbReference>
<proteinExistence type="predicted"/>
<evidence type="ECO:0000256" key="1">
    <source>
        <dbReference type="SAM" id="MobiDB-lite"/>
    </source>
</evidence>
<feature type="compositionally biased region" description="Basic and acidic residues" evidence="1">
    <location>
        <begin position="149"/>
        <end position="165"/>
    </location>
</feature>
<evidence type="ECO:0000313" key="2">
    <source>
        <dbReference type="EMBL" id="KAG4411245.1"/>
    </source>
</evidence>
<dbReference type="AlphaFoldDB" id="A0A8H7T2G6"/>
<dbReference type="EMBL" id="JAFJYH010000501">
    <property type="protein sequence ID" value="KAG4411245.1"/>
    <property type="molecule type" value="Genomic_DNA"/>
</dbReference>
<comment type="caution">
    <text evidence="2">The sequence shown here is derived from an EMBL/GenBank/DDBJ whole genome shotgun (WGS) entry which is preliminary data.</text>
</comment>
<feature type="compositionally biased region" description="Acidic residues" evidence="1">
    <location>
        <begin position="318"/>
        <end position="331"/>
    </location>
</feature>
<name>A0A8H7T2G6_9HELO</name>
<dbReference type="OrthoDB" id="10563778at2759"/>
<keyword evidence="3" id="KW-1185">Reference proteome</keyword>
<organism evidence="2 3">
    <name type="scientific">Cadophora malorum</name>
    <dbReference type="NCBI Taxonomy" id="108018"/>
    <lineage>
        <taxon>Eukaryota</taxon>
        <taxon>Fungi</taxon>
        <taxon>Dikarya</taxon>
        <taxon>Ascomycota</taxon>
        <taxon>Pezizomycotina</taxon>
        <taxon>Leotiomycetes</taxon>
        <taxon>Helotiales</taxon>
        <taxon>Ploettnerulaceae</taxon>
        <taxon>Cadophora</taxon>
    </lineage>
</organism>
<evidence type="ECO:0000313" key="3">
    <source>
        <dbReference type="Proteomes" id="UP000664132"/>
    </source>
</evidence>